<reference evidence="8 9" key="1">
    <citation type="journal article" date="2018" name="Cell">
        <title>The Chara Genome: Secondary Complexity and Implications for Plant Terrestrialization.</title>
        <authorList>
            <person name="Nishiyama T."/>
            <person name="Sakayama H."/>
            <person name="Vries J.D."/>
            <person name="Buschmann H."/>
            <person name="Saint-Marcoux D."/>
            <person name="Ullrich K.K."/>
            <person name="Haas F.B."/>
            <person name="Vanderstraeten L."/>
            <person name="Becker D."/>
            <person name="Lang D."/>
            <person name="Vosolsobe S."/>
            <person name="Rombauts S."/>
            <person name="Wilhelmsson P.K.I."/>
            <person name="Janitza P."/>
            <person name="Kern R."/>
            <person name="Heyl A."/>
            <person name="Rumpler F."/>
            <person name="Villalobos L.I.A.C."/>
            <person name="Clay J.M."/>
            <person name="Skokan R."/>
            <person name="Toyoda A."/>
            <person name="Suzuki Y."/>
            <person name="Kagoshima H."/>
            <person name="Schijlen E."/>
            <person name="Tajeshwar N."/>
            <person name="Catarino B."/>
            <person name="Hetherington A.J."/>
            <person name="Saltykova A."/>
            <person name="Bonnot C."/>
            <person name="Breuninger H."/>
            <person name="Symeonidi A."/>
            <person name="Radhakrishnan G.V."/>
            <person name="Van Nieuwerburgh F."/>
            <person name="Deforce D."/>
            <person name="Chang C."/>
            <person name="Karol K.G."/>
            <person name="Hedrich R."/>
            <person name="Ulvskov P."/>
            <person name="Glockner G."/>
            <person name="Delwiche C.F."/>
            <person name="Petrasek J."/>
            <person name="Van de Peer Y."/>
            <person name="Friml J."/>
            <person name="Beilby M."/>
            <person name="Dolan L."/>
            <person name="Kohara Y."/>
            <person name="Sugano S."/>
            <person name="Fujiyama A."/>
            <person name="Delaux P.-M."/>
            <person name="Quint M."/>
            <person name="TheiBen G."/>
            <person name="Hagemann M."/>
            <person name="Harholt J."/>
            <person name="Dunand C."/>
            <person name="Zachgo S."/>
            <person name="Langdale J."/>
            <person name="Maumus F."/>
            <person name="Straeten D.V.D."/>
            <person name="Gould S.B."/>
            <person name="Rensing S.A."/>
        </authorList>
    </citation>
    <scope>NUCLEOTIDE SEQUENCE [LARGE SCALE GENOMIC DNA]</scope>
    <source>
        <strain evidence="8 9">S276</strain>
    </source>
</reference>
<dbReference type="FunFam" id="3.30.1330.30:FF:000008">
    <property type="entry name" value="Protein pelota homolog"/>
    <property type="match status" value="1"/>
</dbReference>
<dbReference type="PANTHER" id="PTHR10853">
    <property type="entry name" value="PELOTA"/>
    <property type="match status" value="1"/>
</dbReference>
<evidence type="ECO:0000256" key="2">
    <source>
        <dbReference type="ARBA" id="ARBA00004496"/>
    </source>
</evidence>
<evidence type="ECO:0000256" key="1">
    <source>
        <dbReference type="ARBA" id="ARBA00001968"/>
    </source>
</evidence>
<dbReference type="OrthoDB" id="10249111at2759"/>
<dbReference type="SMART" id="SM01194">
    <property type="entry name" value="eRF1_1"/>
    <property type="match status" value="1"/>
</dbReference>
<dbReference type="EMBL" id="BFEA01000002">
    <property type="protein sequence ID" value="GBG59018.1"/>
    <property type="molecule type" value="Genomic_DNA"/>
</dbReference>
<dbReference type="GO" id="GO:0070481">
    <property type="term" value="P:nuclear-transcribed mRNA catabolic process, non-stop decay"/>
    <property type="evidence" value="ECO:0007669"/>
    <property type="project" value="InterPro"/>
</dbReference>
<dbReference type="OMA" id="DDLWHLK"/>
<proteinExistence type="inferred from homology"/>
<comment type="caution">
    <text evidence="8">The sequence shown here is derived from an EMBL/GenBank/DDBJ whole genome shotgun (WGS) entry which is preliminary data.</text>
</comment>
<dbReference type="Gene3D" id="3.30.1330.30">
    <property type="match status" value="1"/>
</dbReference>
<dbReference type="InterPro" id="IPR042226">
    <property type="entry name" value="eFR1_2_sf"/>
</dbReference>
<evidence type="ECO:0000256" key="3">
    <source>
        <dbReference type="ARBA" id="ARBA00009504"/>
    </source>
</evidence>
<name>A0A388JMJ4_CHABU</name>
<dbReference type="GO" id="GO:0046872">
    <property type="term" value="F:metal ion binding"/>
    <property type="evidence" value="ECO:0007669"/>
    <property type="project" value="UniProtKB-KW"/>
</dbReference>
<evidence type="ECO:0000256" key="5">
    <source>
        <dbReference type="ARBA" id="ARBA00022723"/>
    </source>
</evidence>
<dbReference type="Gramene" id="GBG59018">
    <property type="protein sequence ID" value="GBG59018"/>
    <property type="gene ID" value="CBR_g24366"/>
</dbReference>
<dbReference type="GO" id="GO:0071025">
    <property type="term" value="P:RNA surveillance"/>
    <property type="evidence" value="ECO:0007669"/>
    <property type="project" value="InterPro"/>
</dbReference>
<dbReference type="PANTHER" id="PTHR10853:SF0">
    <property type="entry name" value="PROTEIN PELOTA HOMOLOG"/>
    <property type="match status" value="1"/>
</dbReference>
<comment type="function">
    <text evidence="6">Component of the Pelota-HBS1L complex, a complex that recognizes stalled ribosomes and triggers the No-Go Decay (NGD) pathway. In the Pelota-HBS1L complex, pelo recognizes ribosomes stalled at the 3' end of an mRNA and engages stalled ribosomes by destabilizing mRNA in the mRNA channel.</text>
</comment>
<dbReference type="GO" id="GO:0032790">
    <property type="term" value="P:ribosome disassembly"/>
    <property type="evidence" value="ECO:0007669"/>
    <property type="project" value="TreeGrafter"/>
</dbReference>
<dbReference type="InterPro" id="IPR005141">
    <property type="entry name" value="eRF1_2"/>
</dbReference>
<dbReference type="Gene3D" id="2.30.30.870">
    <property type="entry name" value="Pelota, domain A"/>
    <property type="match status" value="1"/>
</dbReference>
<dbReference type="Pfam" id="PF03465">
    <property type="entry name" value="eRF1_3"/>
    <property type="match status" value="1"/>
</dbReference>
<dbReference type="AlphaFoldDB" id="A0A388JMJ4"/>
<keyword evidence="5 6" id="KW-0479">Metal-binding</keyword>
<dbReference type="InterPro" id="IPR005142">
    <property type="entry name" value="eRF1_3"/>
</dbReference>
<dbReference type="FunFam" id="3.30.420.60:FF:000002">
    <property type="entry name" value="Protein pelota homolog"/>
    <property type="match status" value="1"/>
</dbReference>
<dbReference type="InterPro" id="IPR029064">
    <property type="entry name" value="Ribosomal_eL30-like_sf"/>
</dbReference>
<dbReference type="FunFam" id="2.30.30.870:FF:000001">
    <property type="entry name" value="Protein pelota homolog"/>
    <property type="match status" value="1"/>
</dbReference>
<feature type="domain" description="eRF1/Pelota-like N-terminal" evidence="7">
    <location>
        <begin position="1"/>
        <end position="130"/>
    </location>
</feature>
<protein>
    <recommendedName>
        <fullName evidence="6">Protein pelota homolog</fullName>
    </recommendedName>
</protein>
<gene>
    <name evidence="8" type="ORF">CBR_g24366</name>
</gene>
<dbReference type="SUPFAM" id="SSF53137">
    <property type="entry name" value="Translational machinery components"/>
    <property type="match status" value="1"/>
</dbReference>
<dbReference type="Pfam" id="PF26356">
    <property type="entry name" value="Pelota_N"/>
    <property type="match status" value="1"/>
</dbReference>
<dbReference type="NCBIfam" id="TIGR00111">
    <property type="entry name" value="pelota"/>
    <property type="match status" value="1"/>
</dbReference>
<dbReference type="InterPro" id="IPR005140">
    <property type="entry name" value="eRF1_Pelota-like_N"/>
</dbReference>
<dbReference type="InterPro" id="IPR058547">
    <property type="entry name" value="Pelota_N"/>
</dbReference>
<dbReference type="InterPro" id="IPR004405">
    <property type="entry name" value="TF_pelota"/>
</dbReference>
<dbReference type="GO" id="GO:0005737">
    <property type="term" value="C:cytoplasm"/>
    <property type="evidence" value="ECO:0007669"/>
    <property type="project" value="UniProtKB-SubCell"/>
</dbReference>
<dbReference type="SUPFAM" id="SSF159065">
    <property type="entry name" value="Dom34/Pelota N-terminal domain-like"/>
    <property type="match status" value="1"/>
</dbReference>
<dbReference type="Proteomes" id="UP000265515">
    <property type="component" value="Unassembled WGS sequence"/>
</dbReference>
<dbReference type="GO" id="GO:0070651">
    <property type="term" value="P:nonfunctional rRNA decay"/>
    <property type="evidence" value="ECO:0007669"/>
    <property type="project" value="TreeGrafter"/>
</dbReference>
<sequence>MKLLRKNLTKDGGGSVKLVPDDAEDLWHAYNLVAEGDMVSATTVRKVQKETSSGGSESERVRLNLCVEVEAIEFDSTASILRLRGKNVTENEHVRLGAYHTLELEQQRPFTLRKGQWDSLALDRLKQCTDPCASADVAAVLMQEGLANVCLFGGSMTVVRARIESAIPRKRGAAIAGYDKALNRFFENILQSILRHVDFSIVKCLILASPGFTKDQFHSYMLLEASRRDLRQIIDNKSKIILTHASSGYKHALKEVLASPSVQGQIKDTKAAKEVMALEEFFSMLSSDSARAFYGLKHVEAAQERLAVDVLLVTDSLFRNANVATRKRYVALVESVKESGGQVHIFSSMHVSGEQLAQMTGVAAILRFPLPDIEDMEL</sequence>
<evidence type="ECO:0000313" key="8">
    <source>
        <dbReference type="EMBL" id="GBG59018.1"/>
    </source>
</evidence>
<comment type="subcellular location">
    <subcellularLocation>
        <location evidence="2 6">Cytoplasm</location>
    </subcellularLocation>
</comment>
<keyword evidence="4 6" id="KW-0963">Cytoplasm</keyword>
<comment type="cofactor">
    <cofactor evidence="1 6">
        <name>a divalent metal cation</name>
        <dbReference type="ChEBI" id="CHEBI:60240"/>
    </cofactor>
</comment>
<evidence type="ECO:0000259" key="7">
    <source>
        <dbReference type="SMART" id="SM01194"/>
    </source>
</evidence>
<dbReference type="Gene3D" id="3.30.420.60">
    <property type="entry name" value="eRF1 domain 2"/>
    <property type="match status" value="1"/>
</dbReference>
<comment type="similarity">
    <text evidence="3 6">Belongs to the eukaryotic release factor 1 family. Pelota subfamily.</text>
</comment>
<dbReference type="Pfam" id="PF03464">
    <property type="entry name" value="eRF1_2"/>
    <property type="match status" value="1"/>
</dbReference>
<keyword evidence="9" id="KW-1185">Reference proteome</keyword>
<accession>A0A388JMJ4</accession>
<organism evidence="8 9">
    <name type="scientific">Chara braunii</name>
    <name type="common">Braun's stonewort</name>
    <dbReference type="NCBI Taxonomy" id="69332"/>
    <lineage>
        <taxon>Eukaryota</taxon>
        <taxon>Viridiplantae</taxon>
        <taxon>Streptophyta</taxon>
        <taxon>Charophyceae</taxon>
        <taxon>Charales</taxon>
        <taxon>Characeae</taxon>
        <taxon>Chara</taxon>
    </lineage>
</organism>
<evidence type="ECO:0000256" key="6">
    <source>
        <dbReference type="RuleBase" id="RU362019"/>
    </source>
</evidence>
<dbReference type="SUPFAM" id="SSF55315">
    <property type="entry name" value="L30e-like"/>
    <property type="match status" value="1"/>
</dbReference>
<evidence type="ECO:0000313" key="9">
    <source>
        <dbReference type="Proteomes" id="UP000265515"/>
    </source>
</evidence>
<dbReference type="InterPro" id="IPR038069">
    <property type="entry name" value="Pelota/DOM34_N"/>
</dbReference>
<dbReference type="GO" id="GO:0070966">
    <property type="term" value="P:nuclear-transcribed mRNA catabolic process, no-go decay"/>
    <property type="evidence" value="ECO:0007669"/>
    <property type="project" value="InterPro"/>
</dbReference>
<evidence type="ECO:0000256" key="4">
    <source>
        <dbReference type="ARBA" id="ARBA00022490"/>
    </source>
</evidence>
<dbReference type="STRING" id="69332.A0A388JMJ4"/>